<dbReference type="STRING" id="49390.A0A068VDR6"/>
<keyword evidence="4" id="KW-1185">Reference proteome</keyword>
<dbReference type="PANTHER" id="PTHR42678">
    <property type="entry name" value="AMIDASE"/>
    <property type="match status" value="1"/>
</dbReference>
<proteinExistence type="predicted"/>
<dbReference type="Gene3D" id="3.90.1300.10">
    <property type="entry name" value="Amidase signature (AS) domain"/>
    <property type="match status" value="2"/>
</dbReference>
<dbReference type="AlphaFoldDB" id="A0A068VDR6"/>
<evidence type="ECO:0000313" key="3">
    <source>
        <dbReference type="EMBL" id="CDP18697.1"/>
    </source>
</evidence>
<feature type="signal peptide" evidence="1">
    <location>
        <begin position="1"/>
        <end position="22"/>
    </location>
</feature>
<feature type="chain" id="PRO_5001658833" evidence="1">
    <location>
        <begin position="23"/>
        <end position="242"/>
    </location>
</feature>
<dbReference type="InterPro" id="IPR023631">
    <property type="entry name" value="Amidase_dom"/>
</dbReference>
<organism evidence="3 4">
    <name type="scientific">Coffea canephora</name>
    <name type="common">Robusta coffee</name>
    <dbReference type="NCBI Taxonomy" id="49390"/>
    <lineage>
        <taxon>Eukaryota</taxon>
        <taxon>Viridiplantae</taxon>
        <taxon>Streptophyta</taxon>
        <taxon>Embryophyta</taxon>
        <taxon>Tracheophyta</taxon>
        <taxon>Spermatophyta</taxon>
        <taxon>Magnoliopsida</taxon>
        <taxon>eudicotyledons</taxon>
        <taxon>Gunneridae</taxon>
        <taxon>Pentapetalae</taxon>
        <taxon>asterids</taxon>
        <taxon>lamiids</taxon>
        <taxon>Gentianales</taxon>
        <taxon>Rubiaceae</taxon>
        <taxon>Ixoroideae</taxon>
        <taxon>Gardenieae complex</taxon>
        <taxon>Bertiereae - Coffeeae clade</taxon>
        <taxon>Coffeeae</taxon>
        <taxon>Coffea</taxon>
    </lineage>
</organism>
<dbReference type="PhylomeDB" id="A0A068VDR6"/>
<gene>
    <name evidence="3" type="ORF">GSCOC_T00011948001</name>
</gene>
<evidence type="ECO:0000313" key="4">
    <source>
        <dbReference type="Proteomes" id="UP000295252"/>
    </source>
</evidence>
<evidence type="ECO:0000256" key="1">
    <source>
        <dbReference type="SAM" id="SignalP"/>
    </source>
</evidence>
<dbReference type="InterPro" id="IPR036928">
    <property type="entry name" value="AS_sf"/>
</dbReference>
<dbReference type="Gramene" id="CDP18697">
    <property type="protein sequence ID" value="CDP18697"/>
    <property type="gene ID" value="GSCOC_T00011948001"/>
</dbReference>
<dbReference type="SUPFAM" id="SSF75304">
    <property type="entry name" value="Amidase signature (AS) enzymes"/>
    <property type="match status" value="1"/>
</dbReference>
<dbReference type="Pfam" id="PF01425">
    <property type="entry name" value="Amidase"/>
    <property type="match status" value="1"/>
</dbReference>
<dbReference type="InParanoid" id="A0A068VDR6"/>
<evidence type="ECO:0000259" key="2">
    <source>
        <dbReference type="Pfam" id="PF01425"/>
    </source>
</evidence>
<dbReference type="EMBL" id="HG739355">
    <property type="protein sequence ID" value="CDP18697.1"/>
    <property type="molecule type" value="Genomic_DNA"/>
</dbReference>
<dbReference type="OrthoDB" id="566138at2759"/>
<dbReference type="Proteomes" id="UP000295252">
    <property type="component" value="Unassembled WGS sequence"/>
</dbReference>
<accession>A0A068VDR6</accession>
<keyword evidence="1" id="KW-0732">Signal</keyword>
<reference evidence="4" key="1">
    <citation type="journal article" date="2014" name="Science">
        <title>The coffee genome provides insight into the convergent evolution of caffeine biosynthesis.</title>
        <authorList>
            <person name="Denoeud F."/>
            <person name="Carretero-Paulet L."/>
            <person name="Dereeper A."/>
            <person name="Droc G."/>
            <person name="Guyot R."/>
            <person name="Pietrella M."/>
            <person name="Zheng C."/>
            <person name="Alberti A."/>
            <person name="Anthony F."/>
            <person name="Aprea G."/>
            <person name="Aury J.M."/>
            <person name="Bento P."/>
            <person name="Bernard M."/>
            <person name="Bocs S."/>
            <person name="Campa C."/>
            <person name="Cenci A."/>
            <person name="Combes M.C."/>
            <person name="Crouzillat D."/>
            <person name="Da Silva C."/>
            <person name="Daddiego L."/>
            <person name="De Bellis F."/>
            <person name="Dussert S."/>
            <person name="Garsmeur O."/>
            <person name="Gayraud T."/>
            <person name="Guignon V."/>
            <person name="Jahn K."/>
            <person name="Jamilloux V."/>
            <person name="Joet T."/>
            <person name="Labadie K."/>
            <person name="Lan T."/>
            <person name="Leclercq J."/>
            <person name="Lepelley M."/>
            <person name="Leroy T."/>
            <person name="Li L.T."/>
            <person name="Librado P."/>
            <person name="Lopez L."/>
            <person name="Munoz A."/>
            <person name="Noel B."/>
            <person name="Pallavicini A."/>
            <person name="Perrotta G."/>
            <person name="Poncet V."/>
            <person name="Pot D."/>
            <person name="Priyono X."/>
            <person name="Rigoreau M."/>
            <person name="Rouard M."/>
            <person name="Rozas J."/>
            <person name="Tranchant-Dubreuil C."/>
            <person name="VanBuren R."/>
            <person name="Zhang Q."/>
            <person name="Andrade A.C."/>
            <person name="Argout X."/>
            <person name="Bertrand B."/>
            <person name="de Kochko A."/>
            <person name="Graziosi G."/>
            <person name="Henry R.J."/>
            <person name="Jayarama X."/>
            <person name="Ming R."/>
            <person name="Nagai C."/>
            <person name="Rounsley S."/>
            <person name="Sankoff D."/>
            <person name="Giuliano G."/>
            <person name="Albert V.A."/>
            <person name="Wincker P."/>
            <person name="Lashermes P."/>
        </authorList>
    </citation>
    <scope>NUCLEOTIDE SEQUENCE [LARGE SCALE GENOMIC DNA]</scope>
    <source>
        <strain evidence="4">cv. DH200-94</strain>
    </source>
</reference>
<dbReference type="PANTHER" id="PTHR42678:SF34">
    <property type="entry name" value="OS04G0183300 PROTEIN"/>
    <property type="match status" value="1"/>
</dbReference>
<sequence>MDIWLLFVLSMTTLGLSHNAEGSPFSFREATVHDIRIALDHNRLTSQDLVEFYLEEIRRLNPVLNGVIEVNPEALYLAHDADQDRKAKKPGSVTGLAGIPILLKDNIATKDKLNTTAGSYLAHKIFSYFNTVKVLTQYSEILAKTRQRGAVLVDIVDTASFDTVIASMYNDQFKAMNVEFKLALNTYLKQLITSPVRSLADAIVFNKKHSKLERIEEYGQDIFEAAEKTHGIGRMKGNYFLI</sequence>
<name>A0A068VDR6_COFCA</name>
<protein>
    <submittedName>
        <fullName evidence="3">DH200=94 genomic scaffold, scaffold_271</fullName>
    </submittedName>
</protein>
<feature type="domain" description="Amidase" evidence="2">
    <location>
        <begin position="48"/>
        <end position="123"/>
    </location>
</feature>